<evidence type="ECO:0000259" key="11">
    <source>
        <dbReference type="PROSITE" id="PS50157"/>
    </source>
</evidence>
<feature type="domain" description="C2H2-type" evidence="11">
    <location>
        <begin position="372"/>
        <end position="399"/>
    </location>
</feature>
<dbReference type="GO" id="GO:0000978">
    <property type="term" value="F:RNA polymerase II cis-regulatory region sequence-specific DNA binding"/>
    <property type="evidence" value="ECO:0007669"/>
    <property type="project" value="TreeGrafter"/>
</dbReference>
<dbReference type="AlphaFoldDB" id="A0A4Y2J5J1"/>
<feature type="domain" description="C2H2-type" evidence="11">
    <location>
        <begin position="428"/>
        <end position="455"/>
    </location>
</feature>
<dbReference type="OrthoDB" id="10032537at2759"/>
<feature type="domain" description="C2H2-type" evidence="11">
    <location>
        <begin position="316"/>
        <end position="343"/>
    </location>
</feature>
<feature type="region of interest" description="Disordered" evidence="10">
    <location>
        <begin position="37"/>
        <end position="58"/>
    </location>
</feature>
<evidence type="ECO:0000256" key="2">
    <source>
        <dbReference type="ARBA" id="ARBA00022723"/>
    </source>
</evidence>
<keyword evidence="7" id="KW-0804">Transcription</keyword>
<keyword evidence="8" id="KW-0539">Nucleus</keyword>
<evidence type="ECO:0000256" key="9">
    <source>
        <dbReference type="PROSITE-ProRule" id="PRU00042"/>
    </source>
</evidence>
<dbReference type="EMBL" id="BGPR01003215">
    <property type="protein sequence ID" value="GBM85224.1"/>
    <property type="molecule type" value="Genomic_DNA"/>
</dbReference>
<dbReference type="GO" id="GO:0005667">
    <property type="term" value="C:transcription regulator complex"/>
    <property type="evidence" value="ECO:0007669"/>
    <property type="project" value="TreeGrafter"/>
</dbReference>
<evidence type="ECO:0000256" key="1">
    <source>
        <dbReference type="ARBA" id="ARBA00004123"/>
    </source>
</evidence>
<keyword evidence="13" id="KW-1185">Reference proteome</keyword>
<dbReference type="InterPro" id="IPR036236">
    <property type="entry name" value="Znf_C2H2_sf"/>
</dbReference>
<dbReference type="GO" id="GO:0032259">
    <property type="term" value="P:methylation"/>
    <property type="evidence" value="ECO:0007669"/>
    <property type="project" value="UniProtKB-KW"/>
</dbReference>
<dbReference type="FunFam" id="3.30.160.60:FF:000099">
    <property type="entry name" value="Zinc finger protein 79"/>
    <property type="match status" value="1"/>
</dbReference>
<dbReference type="InterPro" id="IPR013087">
    <property type="entry name" value="Znf_C2H2_type"/>
</dbReference>
<name>A0A4Y2J5J1_ARAVE</name>
<keyword evidence="6" id="KW-0805">Transcription regulation</keyword>
<reference evidence="12 13" key="1">
    <citation type="journal article" date="2019" name="Sci. Rep.">
        <title>Orb-weaving spider Araneus ventricosus genome elucidates the spidroin gene catalogue.</title>
        <authorList>
            <person name="Kono N."/>
            <person name="Nakamura H."/>
            <person name="Ohtoshi R."/>
            <person name="Moran D.A.P."/>
            <person name="Shinohara A."/>
            <person name="Yoshida Y."/>
            <person name="Fujiwara M."/>
            <person name="Mori M."/>
            <person name="Tomita M."/>
            <person name="Arakawa K."/>
        </authorList>
    </citation>
    <scope>NUCLEOTIDE SEQUENCE [LARGE SCALE GENOMIC DNA]</scope>
</reference>
<dbReference type="GO" id="GO:0008270">
    <property type="term" value="F:zinc ion binding"/>
    <property type="evidence" value="ECO:0007669"/>
    <property type="project" value="UniProtKB-KW"/>
</dbReference>
<proteinExistence type="predicted"/>
<sequence>MYRFLCQKCRTTMHYGENHPCLFYKNRDTVPQLDESEVMDTKHDETEEKHTGNSNGNYVDNWAAAQQNGNEECYEANALLTENTEQISPMIASRRRRNDCPLFADTPNTTASDISHDASLFDSIFSDREREVNSKENDSFLALSESFKPDTISESDFRRTHKTIFSTTGYIQERNECRPNVSLLRHADSSEKWETLPDESNWRSFTHEKECFSESQKDITLKLLWDSKNTSEASTSLGNSAFSIENRELDKEMFEVSKDLTDRPISPETAVIVPRINGDEDATIKQHLVFMKDAGTMAGPSTIRPHLLRPVGKRPHACVSYPKQFKQNSDLVRNHRTHTGNNPFVCDICGKEFSAKGDFDRHYRTHTGQKPFSCDICGKEFTTKGNLGTHYRTHTGEKPFVCDICGKGFAHKGHFGTHYRTHTGEKPFVCDICGKGFTHKGHFGTHYKTHTSEKPFVCDICNKGFIRKDGLDIHYRTHSGEKPYACNICGKRFSDRRSLTRHVPTHEGGKRFKCGVCGKTFSSNDNRNRHYKQKHQ</sequence>
<dbReference type="SMART" id="SM00355">
    <property type="entry name" value="ZnF_C2H2"/>
    <property type="match status" value="7"/>
</dbReference>
<dbReference type="FunFam" id="3.30.160.60:FF:000260">
    <property type="entry name" value="Spalt-like transcription factor 1"/>
    <property type="match status" value="1"/>
</dbReference>
<dbReference type="Pfam" id="PF00096">
    <property type="entry name" value="zf-C2H2"/>
    <property type="match status" value="7"/>
</dbReference>
<gene>
    <name evidence="12" type="primary">Prdm9_34</name>
    <name evidence="12" type="ORF">AVEN_220483_1</name>
</gene>
<dbReference type="PANTHER" id="PTHR14003">
    <property type="entry name" value="TRANSCRIPTIONAL REPRESSOR PROTEIN YY"/>
    <property type="match status" value="1"/>
</dbReference>
<dbReference type="PANTHER" id="PTHR14003:SF23">
    <property type="entry name" value="ZINC FINGER PROTEIN 143"/>
    <property type="match status" value="1"/>
</dbReference>
<feature type="domain" description="C2H2-type" evidence="11">
    <location>
        <begin position="512"/>
        <end position="536"/>
    </location>
</feature>
<keyword evidence="2" id="KW-0479">Metal-binding</keyword>
<feature type="domain" description="C2H2-type" evidence="11">
    <location>
        <begin position="344"/>
        <end position="371"/>
    </location>
</feature>
<accession>A0A4Y2J5J1</accession>
<feature type="domain" description="C2H2-type" evidence="11">
    <location>
        <begin position="484"/>
        <end position="511"/>
    </location>
</feature>
<evidence type="ECO:0000256" key="7">
    <source>
        <dbReference type="ARBA" id="ARBA00023163"/>
    </source>
</evidence>
<evidence type="ECO:0000256" key="10">
    <source>
        <dbReference type="SAM" id="MobiDB-lite"/>
    </source>
</evidence>
<evidence type="ECO:0000256" key="8">
    <source>
        <dbReference type="ARBA" id="ARBA00023242"/>
    </source>
</evidence>
<dbReference type="GO" id="GO:0008168">
    <property type="term" value="F:methyltransferase activity"/>
    <property type="evidence" value="ECO:0007669"/>
    <property type="project" value="UniProtKB-KW"/>
</dbReference>
<dbReference type="FunFam" id="3.30.160.60:FF:000446">
    <property type="entry name" value="Zinc finger protein"/>
    <property type="match status" value="1"/>
</dbReference>
<keyword evidence="5" id="KW-0862">Zinc</keyword>
<protein>
    <submittedName>
        <fullName evidence="12">Histone-lysine N-methyltransferase PRDM9</fullName>
    </submittedName>
</protein>
<dbReference type="Proteomes" id="UP000499080">
    <property type="component" value="Unassembled WGS sequence"/>
</dbReference>
<comment type="subcellular location">
    <subcellularLocation>
        <location evidence="1">Nucleus</location>
    </subcellularLocation>
</comment>
<dbReference type="PROSITE" id="PS50157">
    <property type="entry name" value="ZINC_FINGER_C2H2_2"/>
    <property type="match status" value="8"/>
</dbReference>
<evidence type="ECO:0000256" key="6">
    <source>
        <dbReference type="ARBA" id="ARBA00023015"/>
    </source>
</evidence>
<evidence type="ECO:0000256" key="5">
    <source>
        <dbReference type="ARBA" id="ARBA00022833"/>
    </source>
</evidence>
<keyword evidence="12" id="KW-0489">Methyltransferase</keyword>
<evidence type="ECO:0000313" key="12">
    <source>
        <dbReference type="EMBL" id="GBM85224.1"/>
    </source>
</evidence>
<dbReference type="GO" id="GO:0000785">
    <property type="term" value="C:chromatin"/>
    <property type="evidence" value="ECO:0007669"/>
    <property type="project" value="TreeGrafter"/>
</dbReference>
<dbReference type="GO" id="GO:0000981">
    <property type="term" value="F:DNA-binding transcription factor activity, RNA polymerase II-specific"/>
    <property type="evidence" value="ECO:0007669"/>
    <property type="project" value="TreeGrafter"/>
</dbReference>
<dbReference type="SUPFAM" id="SSF57667">
    <property type="entry name" value="beta-beta-alpha zinc fingers"/>
    <property type="match status" value="4"/>
</dbReference>
<comment type="caution">
    <text evidence="12">The sequence shown here is derived from an EMBL/GenBank/DDBJ whole genome shotgun (WGS) entry which is preliminary data.</text>
</comment>
<feature type="domain" description="C2H2-type" evidence="11">
    <location>
        <begin position="456"/>
        <end position="483"/>
    </location>
</feature>
<keyword evidence="12" id="KW-0808">Transferase</keyword>
<dbReference type="Gene3D" id="3.30.160.60">
    <property type="entry name" value="Classic Zinc Finger"/>
    <property type="match status" value="8"/>
</dbReference>
<evidence type="ECO:0000256" key="3">
    <source>
        <dbReference type="ARBA" id="ARBA00022737"/>
    </source>
</evidence>
<feature type="domain" description="C2H2-type" evidence="11">
    <location>
        <begin position="400"/>
        <end position="427"/>
    </location>
</feature>
<dbReference type="FunFam" id="3.30.160.60:FF:000624">
    <property type="entry name" value="zinc finger protein 697"/>
    <property type="match status" value="1"/>
</dbReference>
<evidence type="ECO:0000313" key="13">
    <source>
        <dbReference type="Proteomes" id="UP000499080"/>
    </source>
</evidence>
<keyword evidence="3" id="KW-0677">Repeat</keyword>
<organism evidence="12 13">
    <name type="scientific">Araneus ventricosus</name>
    <name type="common">Orbweaver spider</name>
    <name type="synonym">Epeira ventricosa</name>
    <dbReference type="NCBI Taxonomy" id="182803"/>
    <lineage>
        <taxon>Eukaryota</taxon>
        <taxon>Metazoa</taxon>
        <taxon>Ecdysozoa</taxon>
        <taxon>Arthropoda</taxon>
        <taxon>Chelicerata</taxon>
        <taxon>Arachnida</taxon>
        <taxon>Araneae</taxon>
        <taxon>Araneomorphae</taxon>
        <taxon>Entelegynae</taxon>
        <taxon>Araneoidea</taxon>
        <taxon>Araneidae</taxon>
        <taxon>Araneus</taxon>
    </lineage>
</organism>
<evidence type="ECO:0000256" key="4">
    <source>
        <dbReference type="ARBA" id="ARBA00022771"/>
    </source>
</evidence>
<feature type="compositionally biased region" description="Basic and acidic residues" evidence="10">
    <location>
        <begin position="39"/>
        <end position="51"/>
    </location>
</feature>
<dbReference type="GO" id="GO:0031519">
    <property type="term" value="C:PcG protein complex"/>
    <property type="evidence" value="ECO:0007669"/>
    <property type="project" value="TreeGrafter"/>
</dbReference>
<dbReference type="FunFam" id="3.30.160.60:FF:002343">
    <property type="entry name" value="Zinc finger protein 33A"/>
    <property type="match status" value="2"/>
</dbReference>
<keyword evidence="4 9" id="KW-0863">Zinc-finger</keyword>
<dbReference type="PROSITE" id="PS00028">
    <property type="entry name" value="ZINC_FINGER_C2H2_1"/>
    <property type="match status" value="7"/>
</dbReference>